<dbReference type="Proteomes" id="UP000199687">
    <property type="component" value="Unassembled WGS sequence"/>
</dbReference>
<evidence type="ECO:0000313" key="1">
    <source>
        <dbReference type="EMBL" id="SES02406.1"/>
    </source>
</evidence>
<reference evidence="1 2" key="1">
    <citation type="submission" date="2016-10" db="EMBL/GenBank/DDBJ databases">
        <authorList>
            <person name="de Groot N.N."/>
        </authorList>
    </citation>
    <scope>NUCLEOTIDE SEQUENCE [LARGE SCALE GENOMIC DNA]</scope>
    <source>
        <strain evidence="1 2">CGMCC 1.7727</strain>
    </source>
</reference>
<sequence>MEMSKEEFKGGNNIAIKIPKFKIQRDGSLLQGSDKVTVVRLHF</sequence>
<gene>
    <name evidence="1" type="ORF">SAMN04487944_11577</name>
</gene>
<protein>
    <submittedName>
        <fullName evidence="1">Uncharacterized protein</fullName>
    </submittedName>
</protein>
<dbReference type="AlphaFoldDB" id="A0A1H9TZ59"/>
<dbReference type="EMBL" id="FOGL01000015">
    <property type="protein sequence ID" value="SES02406.1"/>
    <property type="molecule type" value="Genomic_DNA"/>
</dbReference>
<name>A0A1H9TZ59_9BACI</name>
<dbReference type="RefSeq" id="WP_281243056.1">
    <property type="nucleotide sequence ID" value="NZ_FOGL01000015.1"/>
</dbReference>
<keyword evidence="2" id="KW-1185">Reference proteome</keyword>
<accession>A0A1H9TZ59</accession>
<organism evidence="1 2">
    <name type="scientific">Gracilibacillus ureilyticus</name>
    <dbReference type="NCBI Taxonomy" id="531814"/>
    <lineage>
        <taxon>Bacteria</taxon>
        <taxon>Bacillati</taxon>
        <taxon>Bacillota</taxon>
        <taxon>Bacilli</taxon>
        <taxon>Bacillales</taxon>
        <taxon>Bacillaceae</taxon>
        <taxon>Gracilibacillus</taxon>
    </lineage>
</organism>
<proteinExistence type="predicted"/>
<evidence type="ECO:0000313" key="2">
    <source>
        <dbReference type="Proteomes" id="UP000199687"/>
    </source>
</evidence>